<reference evidence="9 10" key="1">
    <citation type="submission" date="2020-08" db="EMBL/GenBank/DDBJ databases">
        <title>Genome public.</title>
        <authorList>
            <person name="Liu C."/>
            <person name="Sun Q."/>
        </authorList>
    </citation>
    <scope>NUCLEOTIDE SEQUENCE [LARGE SCALE GENOMIC DNA]</scope>
    <source>
        <strain evidence="9 10">NSJ-34</strain>
    </source>
</reference>
<sequence length="278" mass="31675">MKKTSGKKIIFVVIKYAVVLLITISMVVPFIWMLSASFKTNLEVFEFPIRWIPETIHFENYTNVWDVANYPRMFLNTVKLTVIITVLQILTSTLAAYAFSKIYFPERNVLFLTYLATLMVPYQVVMIPQFSIIRQMGLTNTHLALIMIQAFTPMGVFLIKQFFDGIPDELIEAARIDGLSEFGIYSKMMLPLSKSAIVSLAILTITATWNDFLAPLIYISDKNLYTIQLGLRNLCSEYTTEYGQIMAASVMSVIPIFILYCFCQRFFEEGMVSGAVKG</sequence>
<feature type="transmembrane region" description="Helical" evidence="7">
    <location>
        <begin position="142"/>
        <end position="159"/>
    </location>
</feature>
<dbReference type="Pfam" id="PF00528">
    <property type="entry name" value="BPD_transp_1"/>
    <property type="match status" value="1"/>
</dbReference>
<dbReference type="EMBL" id="JACOOU010000008">
    <property type="protein sequence ID" value="MBC5673898.1"/>
    <property type="molecule type" value="Genomic_DNA"/>
</dbReference>
<keyword evidence="10" id="KW-1185">Reference proteome</keyword>
<dbReference type="PANTHER" id="PTHR43744">
    <property type="entry name" value="ABC TRANSPORTER PERMEASE PROTEIN MG189-RELATED-RELATED"/>
    <property type="match status" value="1"/>
</dbReference>
<accession>A0ABR7FFE4</accession>
<evidence type="ECO:0000313" key="9">
    <source>
        <dbReference type="EMBL" id="MBC5673898.1"/>
    </source>
</evidence>
<dbReference type="SUPFAM" id="SSF161098">
    <property type="entry name" value="MetI-like"/>
    <property type="match status" value="1"/>
</dbReference>
<gene>
    <name evidence="9" type="ORF">H8S76_16730</name>
</gene>
<feature type="transmembrane region" description="Helical" evidence="7">
    <location>
        <begin position="242"/>
        <end position="263"/>
    </location>
</feature>
<evidence type="ECO:0000256" key="1">
    <source>
        <dbReference type="ARBA" id="ARBA00004651"/>
    </source>
</evidence>
<dbReference type="InterPro" id="IPR035906">
    <property type="entry name" value="MetI-like_sf"/>
</dbReference>
<comment type="similarity">
    <text evidence="7">Belongs to the binding-protein-dependent transport system permease family.</text>
</comment>
<keyword evidence="5 7" id="KW-1133">Transmembrane helix</keyword>
<comment type="subcellular location">
    <subcellularLocation>
        <location evidence="1 7">Cell membrane</location>
        <topology evidence="1 7">Multi-pass membrane protein</topology>
    </subcellularLocation>
</comment>
<dbReference type="RefSeq" id="WP_103732384.1">
    <property type="nucleotide sequence ID" value="NZ_JACOOU010000008.1"/>
</dbReference>
<feature type="transmembrane region" description="Helical" evidence="7">
    <location>
        <begin position="12"/>
        <end position="34"/>
    </location>
</feature>
<dbReference type="InterPro" id="IPR000515">
    <property type="entry name" value="MetI-like"/>
</dbReference>
<dbReference type="PROSITE" id="PS50928">
    <property type="entry name" value="ABC_TM1"/>
    <property type="match status" value="1"/>
</dbReference>
<feature type="transmembrane region" description="Helical" evidence="7">
    <location>
        <begin position="80"/>
        <end position="99"/>
    </location>
</feature>
<evidence type="ECO:0000256" key="7">
    <source>
        <dbReference type="RuleBase" id="RU363032"/>
    </source>
</evidence>
<evidence type="ECO:0000256" key="3">
    <source>
        <dbReference type="ARBA" id="ARBA00022475"/>
    </source>
</evidence>
<evidence type="ECO:0000313" key="10">
    <source>
        <dbReference type="Proteomes" id="UP000654573"/>
    </source>
</evidence>
<keyword evidence="3" id="KW-1003">Cell membrane</keyword>
<feature type="transmembrane region" description="Helical" evidence="7">
    <location>
        <begin position="111"/>
        <end position="130"/>
    </location>
</feature>
<keyword evidence="4 7" id="KW-0812">Transmembrane</keyword>
<evidence type="ECO:0000256" key="5">
    <source>
        <dbReference type="ARBA" id="ARBA00022989"/>
    </source>
</evidence>
<dbReference type="PANTHER" id="PTHR43744:SF12">
    <property type="entry name" value="ABC TRANSPORTER PERMEASE PROTEIN MG189-RELATED"/>
    <property type="match status" value="1"/>
</dbReference>
<feature type="domain" description="ABC transmembrane type-1" evidence="8">
    <location>
        <begin position="74"/>
        <end position="263"/>
    </location>
</feature>
<proteinExistence type="inferred from homology"/>
<protein>
    <submittedName>
        <fullName evidence="9">Carbohydrate ABC transporter permease</fullName>
    </submittedName>
</protein>
<keyword evidence="6 7" id="KW-0472">Membrane</keyword>
<dbReference type="Gene3D" id="1.10.3720.10">
    <property type="entry name" value="MetI-like"/>
    <property type="match status" value="1"/>
</dbReference>
<name>A0ABR7FFE4_9FIRM</name>
<dbReference type="Proteomes" id="UP000654573">
    <property type="component" value="Unassembled WGS sequence"/>
</dbReference>
<evidence type="ECO:0000256" key="2">
    <source>
        <dbReference type="ARBA" id="ARBA00022448"/>
    </source>
</evidence>
<organism evidence="9 10">
    <name type="scientific">Blautia celeris</name>
    <dbReference type="NCBI Taxonomy" id="2763026"/>
    <lineage>
        <taxon>Bacteria</taxon>
        <taxon>Bacillati</taxon>
        <taxon>Bacillota</taxon>
        <taxon>Clostridia</taxon>
        <taxon>Lachnospirales</taxon>
        <taxon>Lachnospiraceae</taxon>
        <taxon>Blautia</taxon>
    </lineage>
</organism>
<feature type="transmembrane region" description="Helical" evidence="7">
    <location>
        <begin position="196"/>
        <end position="219"/>
    </location>
</feature>
<dbReference type="CDD" id="cd06261">
    <property type="entry name" value="TM_PBP2"/>
    <property type="match status" value="1"/>
</dbReference>
<comment type="caution">
    <text evidence="9">The sequence shown here is derived from an EMBL/GenBank/DDBJ whole genome shotgun (WGS) entry which is preliminary data.</text>
</comment>
<keyword evidence="2 7" id="KW-0813">Transport</keyword>
<evidence type="ECO:0000256" key="6">
    <source>
        <dbReference type="ARBA" id="ARBA00023136"/>
    </source>
</evidence>
<evidence type="ECO:0000256" key="4">
    <source>
        <dbReference type="ARBA" id="ARBA00022692"/>
    </source>
</evidence>
<evidence type="ECO:0000259" key="8">
    <source>
        <dbReference type="PROSITE" id="PS50928"/>
    </source>
</evidence>